<name>A0A975GSJ3_9BACT</name>
<dbReference type="AlphaFoldDB" id="A0A975GSJ3"/>
<protein>
    <submittedName>
        <fullName evidence="1">Uncharacterized protein</fullName>
    </submittedName>
</protein>
<reference evidence="1" key="1">
    <citation type="journal article" date="2021" name="Microb. Physiol.">
        <title>Proteogenomic Insights into the Physiology of Marine, Sulfate-Reducing, Filamentous Desulfonema limicola and Desulfonema magnum.</title>
        <authorList>
            <person name="Schnaars V."/>
            <person name="Wohlbrand L."/>
            <person name="Scheve S."/>
            <person name="Hinrichs C."/>
            <person name="Reinhardt R."/>
            <person name="Rabus R."/>
        </authorList>
    </citation>
    <scope>NUCLEOTIDE SEQUENCE</scope>
    <source>
        <strain evidence="1">4be13</strain>
    </source>
</reference>
<gene>
    <name evidence="1" type="ORF">dnm_082010</name>
</gene>
<accession>A0A975GSJ3</accession>
<dbReference type="KEGG" id="dmm:dnm_082010"/>
<dbReference type="Proteomes" id="UP000663722">
    <property type="component" value="Chromosome"/>
</dbReference>
<proteinExistence type="predicted"/>
<evidence type="ECO:0000313" key="2">
    <source>
        <dbReference type="Proteomes" id="UP000663722"/>
    </source>
</evidence>
<organism evidence="1 2">
    <name type="scientific">Desulfonema magnum</name>
    <dbReference type="NCBI Taxonomy" id="45655"/>
    <lineage>
        <taxon>Bacteria</taxon>
        <taxon>Pseudomonadati</taxon>
        <taxon>Thermodesulfobacteriota</taxon>
        <taxon>Desulfobacteria</taxon>
        <taxon>Desulfobacterales</taxon>
        <taxon>Desulfococcaceae</taxon>
        <taxon>Desulfonema</taxon>
    </lineage>
</organism>
<dbReference type="EMBL" id="CP061800">
    <property type="protein sequence ID" value="QTA92126.1"/>
    <property type="molecule type" value="Genomic_DNA"/>
</dbReference>
<evidence type="ECO:0000313" key="1">
    <source>
        <dbReference type="EMBL" id="QTA92126.1"/>
    </source>
</evidence>
<keyword evidence="2" id="KW-1185">Reference proteome</keyword>
<sequence length="58" mass="6917">MGQQNRNKYLTISFQYLPGEETRLFYRNEPPPVTEKAGFLRSSQKKMYKKLLIGYLFP</sequence>